<dbReference type="GO" id="GO:0016709">
    <property type="term" value="F:oxidoreductase activity, acting on paired donors, with incorporation or reduction of molecular oxygen, NAD(P)H as one donor, and incorporation of one atom of oxygen"/>
    <property type="evidence" value="ECO:0007669"/>
    <property type="project" value="InterPro"/>
</dbReference>
<dbReference type="InterPro" id="IPR012348">
    <property type="entry name" value="RNR-like"/>
</dbReference>
<dbReference type="PIRSF" id="PIRSF000040">
    <property type="entry name" value="MMOH_comp"/>
    <property type="match status" value="1"/>
</dbReference>
<dbReference type="Gene3D" id="1.10.620.20">
    <property type="entry name" value="Ribonucleotide Reductase, subunit A"/>
    <property type="match status" value="1"/>
</dbReference>
<organism evidence="5 6">
    <name type="scientific">Mycolicibacterium hippocampi</name>
    <dbReference type="NCBI Taxonomy" id="659824"/>
    <lineage>
        <taxon>Bacteria</taxon>
        <taxon>Bacillati</taxon>
        <taxon>Actinomycetota</taxon>
        <taxon>Actinomycetes</taxon>
        <taxon>Mycobacteriales</taxon>
        <taxon>Mycobacteriaceae</taxon>
        <taxon>Mycolicibacterium</taxon>
    </lineage>
</organism>
<evidence type="ECO:0000256" key="3">
    <source>
        <dbReference type="ARBA" id="ARBA00023033"/>
    </source>
</evidence>
<dbReference type="InterPro" id="IPR003430">
    <property type="entry name" value="Phenol_Hydrox"/>
</dbReference>
<protein>
    <recommendedName>
        <fullName evidence="1">propane 2-monooxygenase</fullName>
        <ecNumber evidence="1">1.14.13.227</ecNumber>
    </recommendedName>
</protein>
<dbReference type="Pfam" id="PF02332">
    <property type="entry name" value="Phenol_Hydrox"/>
    <property type="match status" value="1"/>
</dbReference>
<dbReference type="EC" id="1.14.13.227" evidence="1"/>
<keyword evidence="6" id="KW-1185">Reference proteome</keyword>
<evidence type="ECO:0000313" key="6">
    <source>
        <dbReference type="Proteomes" id="UP000465304"/>
    </source>
</evidence>
<comment type="caution">
    <text evidence="5">The sequence shown here is derived from an EMBL/GenBank/DDBJ whole genome shotgun (WGS) entry which is preliminary data.</text>
</comment>
<dbReference type="AlphaFoldDB" id="A0A7I9ZN78"/>
<dbReference type="RefSeq" id="WP_163888790.1">
    <property type="nucleotide sequence ID" value="NZ_BLLB01000002.1"/>
</dbReference>
<keyword evidence="3" id="KW-0503">Monooxygenase</keyword>
<gene>
    <name evidence="5" type="ORF">MHIP_25910</name>
</gene>
<evidence type="ECO:0000256" key="2">
    <source>
        <dbReference type="ARBA" id="ARBA00023002"/>
    </source>
</evidence>
<reference evidence="5 6" key="1">
    <citation type="journal article" date="2019" name="Emerg. Microbes Infect.">
        <title>Comprehensive subspecies identification of 175 nontuberculous mycobacteria species based on 7547 genomic profiles.</title>
        <authorList>
            <person name="Matsumoto Y."/>
            <person name="Kinjo T."/>
            <person name="Motooka D."/>
            <person name="Nabeya D."/>
            <person name="Jung N."/>
            <person name="Uechi K."/>
            <person name="Horii T."/>
            <person name="Iida T."/>
            <person name="Fujita J."/>
            <person name="Nakamura S."/>
        </authorList>
    </citation>
    <scope>NUCLEOTIDE SEQUENCE [LARGE SCALE GENOMIC DNA]</scope>
    <source>
        <strain evidence="5 6">JCM 30996</strain>
    </source>
</reference>
<comment type="catalytic activity">
    <reaction evidence="4">
        <text>propane + NADH + O2 + H(+) = propan-2-ol + NAD(+) + H2O</text>
        <dbReference type="Rhea" id="RHEA:49992"/>
        <dbReference type="ChEBI" id="CHEBI:15377"/>
        <dbReference type="ChEBI" id="CHEBI:15378"/>
        <dbReference type="ChEBI" id="CHEBI:15379"/>
        <dbReference type="ChEBI" id="CHEBI:17824"/>
        <dbReference type="ChEBI" id="CHEBI:32879"/>
        <dbReference type="ChEBI" id="CHEBI:57540"/>
        <dbReference type="ChEBI" id="CHEBI:57945"/>
        <dbReference type="EC" id="1.14.13.227"/>
    </reaction>
</comment>
<keyword evidence="2" id="KW-0560">Oxidoreductase</keyword>
<dbReference type="SUPFAM" id="SSF47240">
    <property type="entry name" value="Ferritin-like"/>
    <property type="match status" value="1"/>
</dbReference>
<dbReference type="InterPro" id="IPR009078">
    <property type="entry name" value="Ferritin-like_SF"/>
</dbReference>
<dbReference type="EMBL" id="BLLB01000002">
    <property type="protein sequence ID" value="GFH02108.1"/>
    <property type="molecule type" value="Genomic_DNA"/>
</dbReference>
<dbReference type="Proteomes" id="UP000465304">
    <property type="component" value="Unassembled WGS sequence"/>
</dbReference>
<evidence type="ECO:0000256" key="4">
    <source>
        <dbReference type="ARBA" id="ARBA00048941"/>
    </source>
</evidence>
<proteinExistence type="predicted"/>
<sequence>MTTTSKSSVKVPESFYSPRDFTYIKPMRRRLTEYEAVICNAQPDMNQFDTGGWFLLRPDLRASFDSASTALRHPNWFDYRDPSGLWQRPYIKLQAQHERSISQASEAAVLNGSLKDIQPPWVELLAPYYEAFASLEWGMFRAHAFVAREALSDTLTMAFTFSGMDRLRHQQDIALYSLELHDQIGSYQEGLGMDAWLGDEVWQPTRRLVERLLTLTDWVEIVAMTNLVIDPMVTAFIGSEFFRALAPLHGDVVTPVIEMTAEADRIRNLNATRELARMVTAEADRAGESVPAQHNRETLQAWTDSWYPMAVEAVDAFEGVFHRLPAGTQRAGQAKASVAANTRDILEQVGLQVPVEVRA</sequence>
<name>A0A7I9ZN78_9MYCO</name>
<evidence type="ECO:0000313" key="5">
    <source>
        <dbReference type="EMBL" id="GFH02108.1"/>
    </source>
</evidence>
<evidence type="ECO:0000256" key="1">
    <source>
        <dbReference type="ARBA" id="ARBA00012710"/>
    </source>
</evidence>
<accession>A0A7I9ZN78</accession>
<dbReference type="InterPro" id="IPR012078">
    <property type="entry name" value="MP_mOase_hydro"/>
</dbReference>